<dbReference type="PANTHER" id="PTHR35149:SF2">
    <property type="entry name" value="DUF262 DOMAIN-CONTAINING PROTEIN"/>
    <property type="match status" value="1"/>
</dbReference>
<feature type="domain" description="GmrSD restriction endonucleases C-terminal" evidence="2">
    <location>
        <begin position="426"/>
        <end position="588"/>
    </location>
</feature>
<gene>
    <name evidence="3" type="ORF">GQF63_09025</name>
</gene>
<dbReference type="OrthoDB" id="9798761at2"/>
<dbReference type="PANTHER" id="PTHR35149">
    <property type="entry name" value="SLL5132 PROTEIN"/>
    <property type="match status" value="1"/>
</dbReference>
<protein>
    <submittedName>
        <fullName evidence="3">DUF262 domain-containing protein</fullName>
    </submittedName>
</protein>
<dbReference type="Proteomes" id="UP000435036">
    <property type="component" value="Unassembled WGS sequence"/>
</dbReference>
<comment type="caution">
    <text evidence="3">The sequence shown here is derived from an EMBL/GenBank/DDBJ whole genome shotgun (WGS) entry which is preliminary data.</text>
</comment>
<dbReference type="InterPro" id="IPR004919">
    <property type="entry name" value="GmrSD_N"/>
</dbReference>
<name>A0A6N8L0Y6_9SPHI</name>
<evidence type="ECO:0000313" key="3">
    <source>
        <dbReference type="EMBL" id="MVZ62161.1"/>
    </source>
</evidence>
<proteinExistence type="predicted"/>
<sequence length="604" mass="71145">MEVKAEVKSISRLKDYFFIVPDYQREYVWKADNQVEQFLIDIENEYEAFSSHPKSYFIGSIIIVENKGKYDVIDGQQRLTTIMLSLCAFRDLLHSIDLDSKQKRYLKNVEELLTDFDLESDREQLRLELQYEESSGFLEKLINNEDYTDVYTSSVRRMHEAYLKLKSSFNQILEEGTDNLLDYVKYFLTRVELVIIESENLSSALKIFETINQRGAGLNAMDLVKNLLFAKANEADFQKIKHIWKEIMFNLQQCREDSSPLRFLRYFIIARYHNGIIREDELYRWFISKEGVEALDYEKNPLGLAKELKAMSKRYSDLVIATELVKDGGEFPNVTSIGYVNKYRSRQHLILLLALSEQAEKGCIEYLAKQLESLFFYSITLNIQAKANETNFTKWAVKLRGKKTVAEIMPIVEEELIPYLTERLAEFKNRFRTIPHFHYSPLYRERYILGKLENTIRAKCNLPLQGNDFINGLQIEHIYPQTPKNDVIPSEFLDLQDYKYFTYRLGNTTLLEGMINQAVNNYNDLDSNWYEKKKSEYVKSDLISTKLLDDKYSVGAHTALNRFKSDMNFEFNHWNKDSVDKRQNIMLDLAFETWKINDKNINNI</sequence>
<dbReference type="Pfam" id="PF03235">
    <property type="entry name" value="GmrSD_N"/>
    <property type="match status" value="1"/>
</dbReference>
<evidence type="ECO:0000313" key="4">
    <source>
        <dbReference type="Proteomes" id="UP000435036"/>
    </source>
</evidence>
<dbReference type="RefSeq" id="WP_160368898.1">
    <property type="nucleotide sequence ID" value="NZ_WSQA01000005.1"/>
</dbReference>
<dbReference type="EMBL" id="WSQA01000005">
    <property type="protein sequence ID" value="MVZ62161.1"/>
    <property type="molecule type" value="Genomic_DNA"/>
</dbReference>
<dbReference type="InterPro" id="IPR011089">
    <property type="entry name" value="GmrSD_C"/>
</dbReference>
<reference evidence="3 4" key="1">
    <citation type="submission" date="2019-12" db="EMBL/GenBank/DDBJ databases">
        <authorList>
            <person name="Dong K."/>
        </authorList>
    </citation>
    <scope>NUCLEOTIDE SEQUENCE [LARGE SCALE GENOMIC DNA]</scope>
    <source>
        <strain evidence="3 4">JCM 31225</strain>
    </source>
</reference>
<keyword evidence="4" id="KW-1185">Reference proteome</keyword>
<organism evidence="3 4">
    <name type="scientific">Sphingobacterium humi</name>
    <dbReference type="NCBI Taxonomy" id="1796905"/>
    <lineage>
        <taxon>Bacteria</taxon>
        <taxon>Pseudomonadati</taxon>
        <taxon>Bacteroidota</taxon>
        <taxon>Sphingobacteriia</taxon>
        <taxon>Sphingobacteriales</taxon>
        <taxon>Sphingobacteriaceae</taxon>
        <taxon>Sphingobacterium</taxon>
    </lineage>
</organism>
<dbReference type="Pfam" id="PF07510">
    <property type="entry name" value="GmrSD_C"/>
    <property type="match status" value="1"/>
</dbReference>
<evidence type="ECO:0000259" key="1">
    <source>
        <dbReference type="Pfam" id="PF03235"/>
    </source>
</evidence>
<dbReference type="AlphaFoldDB" id="A0A6N8L0Y6"/>
<feature type="domain" description="GmrSD restriction endonucleases N-terminal" evidence="1">
    <location>
        <begin position="16"/>
        <end position="229"/>
    </location>
</feature>
<evidence type="ECO:0000259" key="2">
    <source>
        <dbReference type="Pfam" id="PF07510"/>
    </source>
</evidence>
<accession>A0A6N8L0Y6</accession>